<comment type="caution">
    <text evidence="1">The sequence shown here is derived from an EMBL/GenBank/DDBJ whole genome shotgun (WGS) entry which is preliminary data.</text>
</comment>
<accession>A0A4Z1PA53</accession>
<evidence type="ECO:0000313" key="1">
    <source>
        <dbReference type="EMBL" id="TID23979.1"/>
    </source>
</evidence>
<dbReference type="AlphaFoldDB" id="A0A4Z1PA53"/>
<dbReference type="OrthoDB" id="10630571at2759"/>
<organism evidence="1 2">
    <name type="scientific">Venturia nashicola</name>
    <dbReference type="NCBI Taxonomy" id="86259"/>
    <lineage>
        <taxon>Eukaryota</taxon>
        <taxon>Fungi</taxon>
        <taxon>Dikarya</taxon>
        <taxon>Ascomycota</taxon>
        <taxon>Pezizomycotina</taxon>
        <taxon>Dothideomycetes</taxon>
        <taxon>Pleosporomycetidae</taxon>
        <taxon>Venturiales</taxon>
        <taxon>Venturiaceae</taxon>
        <taxon>Venturia</taxon>
    </lineage>
</organism>
<proteinExistence type="predicted"/>
<protein>
    <submittedName>
        <fullName evidence="1">Uncharacterized protein</fullName>
    </submittedName>
</protein>
<keyword evidence="2" id="KW-1185">Reference proteome</keyword>
<dbReference type="EMBL" id="SNSC02000005">
    <property type="protein sequence ID" value="TID23979.1"/>
    <property type="molecule type" value="Genomic_DNA"/>
</dbReference>
<dbReference type="Proteomes" id="UP000298493">
    <property type="component" value="Unassembled WGS sequence"/>
</dbReference>
<evidence type="ECO:0000313" key="2">
    <source>
        <dbReference type="Proteomes" id="UP000298493"/>
    </source>
</evidence>
<gene>
    <name evidence="1" type="ORF">E6O75_ATG02344</name>
</gene>
<name>A0A4Z1PA53_9PEZI</name>
<sequence length="82" mass="9514">MSINFLTLPAELRQEILIKSYDATARDVYSRVVDHITAIEGWRQAPHNIFPSTAIWQDIEYARGHWLKDLEQIGRMVPPLPL</sequence>
<reference evidence="1 2" key="1">
    <citation type="submission" date="2019-04" db="EMBL/GenBank/DDBJ databases">
        <title>High contiguity whole genome sequence and gene annotation resource for two Venturia nashicola isolates.</title>
        <authorList>
            <person name="Prokchorchik M."/>
            <person name="Won K."/>
            <person name="Lee Y."/>
            <person name="Choi E.D."/>
            <person name="Segonzac C."/>
            <person name="Sohn K.H."/>
        </authorList>
    </citation>
    <scope>NUCLEOTIDE SEQUENCE [LARGE SCALE GENOMIC DNA]</scope>
    <source>
        <strain evidence="1 2">PRI2</strain>
    </source>
</reference>